<sequence length="255" mass="29115">MIGRKSPRQHHTNLLHVSKATMSTSRSSAGKKETSSHNQDETRPIPKSISTVHQQPPVVNFLRNFLHQSGMTTTLDCFETEWTDVAQKGPADASGVGAVPEVYTENLRLESNLKHAREENEEYRQAACAIAETLLRVQKERDHHRMQHLRVLQEKHRLIQEMKRLKLRRDSYETTLKRMTEKHLAVLQKNLAAVEEEDYIPCVGQSVDSLISVHGPWVLPVSLLQVILISRGFSYLTPLFCSVIIFHPWGVPVFL</sequence>
<dbReference type="PANTHER" id="PTHR14604">
    <property type="entry name" value="WD40 REPEAT PF20"/>
    <property type="match status" value="1"/>
</dbReference>
<dbReference type="Ensembl" id="ENSNFUT00015038184.1">
    <property type="protein sequence ID" value="ENSNFUP00015036579.1"/>
    <property type="gene ID" value="ENSNFUG00015017720.1"/>
</dbReference>
<dbReference type="GO" id="GO:1990716">
    <property type="term" value="C:axonemal central apparatus"/>
    <property type="evidence" value="ECO:0007669"/>
    <property type="project" value="TreeGrafter"/>
</dbReference>
<organism evidence="3 4">
    <name type="scientific">Nothobranchius furzeri</name>
    <name type="common">Turquoise killifish</name>
    <dbReference type="NCBI Taxonomy" id="105023"/>
    <lineage>
        <taxon>Eukaryota</taxon>
        <taxon>Metazoa</taxon>
        <taxon>Chordata</taxon>
        <taxon>Craniata</taxon>
        <taxon>Vertebrata</taxon>
        <taxon>Euteleostomi</taxon>
        <taxon>Actinopterygii</taxon>
        <taxon>Neopterygii</taxon>
        <taxon>Teleostei</taxon>
        <taxon>Neoteleostei</taxon>
        <taxon>Acanthomorphata</taxon>
        <taxon>Ovalentaria</taxon>
        <taxon>Atherinomorphae</taxon>
        <taxon>Cyprinodontiformes</taxon>
        <taxon>Nothobranchiidae</taxon>
        <taxon>Nothobranchius</taxon>
    </lineage>
</organism>
<name>A0A8C6P0N4_NOTFU</name>
<reference evidence="3" key="3">
    <citation type="submission" date="2025-09" db="UniProtKB">
        <authorList>
            <consortium name="Ensembl"/>
        </authorList>
    </citation>
    <scope>IDENTIFICATION</scope>
</reference>
<dbReference type="GeneTree" id="ENSGT00940000155053"/>
<feature type="compositionally biased region" description="Basic and acidic residues" evidence="2">
    <location>
        <begin position="30"/>
        <end position="44"/>
    </location>
</feature>
<evidence type="ECO:0000313" key="3">
    <source>
        <dbReference type="Ensembl" id="ENSNFUP00015036579.1"/>
    </source>
</evidence>
<evidence type="ECO:0000256" key="2">
    <source>
        <dbReference type="SAM" id="MobiDB-lite"/>
    </source>
</evidence>
<reference evidence="3" key="2">
    <citation type="submission" date="2025-08" db="UniProtKB">
        <authorList>
            <consortium name="Ensembl"/>
        </authorList>
    </citation>
    <scope>IDENTIFICATION</scope>
</reference>
<feature type="region of interest" description="Disordered" evidence="2">
    <location>
        <begin position="1"/>
        <end position="52"/>
    </location>
</feature>
<dbReference type="GO" id="GO:0035082">
    <property type="term" value="P:axoneme assembly"/>
    <property type="evidence" value="ECO:0007669"/>
    <property type="project" value="TreeGrafter"/>
</dbReference>
<reference evidence="3" key="1">
    <citation type="submission" date="2014-08" db="EMBL/GenBank/DDBJ databases">
        <authorList>
            <person name="Senf B."/>
            <person name="Petzold A."/>
            <person name="Downie B.R."/>
            <person name="Koch P."/>
            <person name="Platzer M."/>
        </authorList>
    </citation>
    <scope>NUCLEOTIDE SEQUENCE [LARGE SCALE GENOMIC DNA]</scope>
    <source>
        <strain evidence="3">GRZ</strain>
    </source>
</reference>
<evidence type="ECO:0000256" key="1">
    <source>
        <dbReference type="SAM" id="Coils"/>
    </source>
</evidence>
<dbReference type="Proteomes" id="UP000694548">
    <property type="component" value="Chromosome sgr08"/>
</dbReference>
<proteinExistence type="predicted"/>
<dbReference type="InterPro" id="IPR050995">
    <property type="entry name" value="WD-F-box_domain-protein"/>
</dbReference>
<evidence type="ECO:0000313" key="4">
    <source>
        <dbReference type="Proteomes" id="UP000694548"/>
    </source>
</evidence>
<keyword evidence="4" id="KW-1185">Reference proteome</keyword>
<accession>A0A8C6P0N4</accession>
<feature type="coiled-coil region" evidence="1">
    <location>
        <begin position="155"/>
        <end position="197"/>
    </location>
</feature>
<dbReference type="PANTHER" id="PTHR14604:SF3">
    <property type="entry name" value="SPERM-ASSOCIATED ANTIGEN 16 PROTEIN"/>
    <property type="match status" value="1"/>
</dbReference>
<keyword evidence="1" id="KW-0175">Coiled coil</keyword>
<protein>
    <submittedName>
        <fullName evidence="3">Uncharacterized protein</fullName>
    </submittedName>
</protein>
<feature type="compositionally biased region" description="Basic residues" evidence="2">
    <location>
        <begin position="1"/>
        <end position="13"/>
    </location>
</feature>
<dbReference type="AlphaFoldDB" id="A0A8C6P0N4"/>